<feature type="compositionally biased region" description="Low complexity" evidence="5">
    <location>
        <begin position="396"/>
        <end position="405"/>
    </location>
</feature>
<dbReference type="InterPro" id="IPR001708">
    <property type="entry name" value="YidC/ALB3/OXA1/COX18"/>
</dbReference>
<evidence type="ECO:0000256" key="5">
    <source>
        <dbReference type="SAM" id="MobiDB-lite"/>
    </source>
</evidence>
<sequence length="417" mass="46098">MATGLMCGRREILLLLRSQRQFHRVAGPSHWPQKPLTSRLPFPAGQNYGRPHYVLAAAGPRCLSTSAVSFAEAQVQASPPAVPVTPSPTAVTEVAPGETADVVQAAAEQSFAELGLGSYTPVGLIQNLLEFMHVDLGLPWWGAIAASTVLARCLVFPLIIKGQKEAAKIHNHLPEIQKFSTRIREAKLAGDQAEFYRACSEMTLYQKKHDVKLFRPLILPLTQLGAETGVQSSDLQWMRNVIRVMPLAVLPITIHFPSVGNGTGAGSKSFHMALLLPSKLTRDATSEYLLFVLTQAVFMYWLSSNMFSLGQVACLRIPAVRTVLKIPQRVVHDPDKLAPREGFVKSFKRGWRNAEIAHQMQERERRMQNHLQLAARGPLRQTFAHNPLLQPGKNHPSTTPDSSSKPKSKQPWQDTLG</sequence>
<accession>A0A2Y9QBW8</accession>
<dbReference type="Proteomes" id="UP000248480">
    <property type="component" value="Unplaced"/>
</dbReference>
<evidence type="ECO:0000256" key="2">
    <source>
        <dbReference type="ARBA" id="ARBA00022692"/>
    </source>
</evidence>
<proteinExistence type="predicted"/>
<dbReference type="AlphaFoldDB" id="A0A2Y9QBW8"/>
<dbReference type="PANTHER" id="PTHR12428:SF66">
    <property type="entry name" value="MITOCHONDRIAL INNER MEMBRANE PROTEIN OXA1L"/>
    <property type="match status" value="1"/>
</dbReference>
<feature type="region of interest" description="Disordered" evidence="5">
    <location>
        <begin position="384"/>
        <end position="417"/>
    </location>
</feature>
<dbReference type="RefSeq" id="XP_023580660.1">
    <property type="nucleotide sequence ID" value="XM_023724892.1"/>
</dbReference>
<dbReference type="GeneID" id="101346280"/>
<organism evidence="6 7">
    <name type="scientific">Trichechus manatus latirostris</name>
    <name type="common">Florida manatee</name>
    <dbReference type="NCBI Taxonomy" id="127582"/>
    <lineage>
        <taxon>Eukaryota</taxon>
        <taxon>Metazoa</taxon>
        <taxon>Chordata</taxon>
        <taxon>Craniata</taxon>
        <taxon>Vertebrata</taxon>
        <taxon>Euteleostomi</taxon>
        <taxon>Mammalia</taxon>
        <taxon>Eutheria</taxon>
        <taxon>Afrotheria</taxon>
        <taxon>Sirenia</taxon>
        <taxon>Trichechidae</taxon>
        <taxon>Trichechus</taxon>
    </lineage>
</organism>
<dbReference type="PANTHER" id="PTHR12428">
    <property type="entry name" value="OXA1"/>
    <property type="match status" value="1"/>
</dbReference>
<keyword evidence="4" id="KW-0472">Membrane</keyword>
<evidence type="ECO:0000256" key="4">
    <source>
        <dbReference type="ARBA" id="ARBA00023136"/>
    </source>
</evidence>
<dbReference type="GO" id="GO:0032977">
    <property type="term" value="F:membrane insertase activity"/>
    <property type="evidence" value="ECO:0007669"/>
    <property type="project" value="InterPro"/>
</dbReference>
<protein>
    <submittedName>
        <fullName evidence="7">Mitochondrial inner membrane protein OXA1L isoform X3</fullName>
    </submittedName>
</protein>
<evidence type="ECO:0000313" key="6">
    <source>
        <dbReference type="Proteomes" id="UP000248480"/>
    </source>
</evidence>
<name>A0A2Y9QBW8_TRIMA</name>
<dbReference type="CTD" id="5018"/>
<keyword evidence="3" id="KW-1133">Transmembrane helix</keyword>
<keyword evidence="2" id="KW-0812">Transmembrane</keyword>
<evidence type="ECO:0000313" key="7">
    <source>
        <dbReference type="RefSeq" id="XP_023580660.1"/>
    </source>
</evidence>
<comment type="subcellular location">
    <subcellularLocation>
        <location evidence="1">Membrane</location>
        <topology evidence="1">Multi-pass membrane protein</topology>
    </subcellularLocation>
</comment>
<evidence type="ECO:0000256" key="1">
    <source>
        <dbReference type="ARBA" id="ARBA00004141"/>
    </source>
</evidence>
<gene>
    <name evidence="7" type="primary">OXA1L</name>
</gene>
<keyword evidence="6" id="KW-1185">Reference proteome</keyword>
<reference evidence="7" key="1">
    <citation type="submission" date="2025-08" db="UniProtKB">
        <authorList>
            <consortium name="RefSeq"/>
        </authorList>
    </citation>
    <scope>IDENTIFICATION</scope>
</reference>
<dbReference type="GO" id="GO:0032979">
    <property type="term" value="P:protein insertion into mitochondrial inner membrane from matrix"/>
    <property type="evidence" value="ECO:0007669"/>
    <property type="project" value="TreeGrafter"/>
</dbReference>
<dbReference type="GO" id="GO:0005743">
    <property type="term" value="C:mitochondrial inner membrane"/>
    <property type="evidence" value="ECO:0007669"/>
    <property type="project" value="TreeGrafter"/>
</dbReference>
<evidence type="ECO:0000256" key="3">
    <source>
        <dbReference type="ARBA" id="ARBA00022989"/>
    </source>
</evidence>
<dbReference type="CDD" id="cd20069">
    <property type="entry name" value="5TM_Oxa1-like"/>
    <property type="match status" value="1"/>
</dbReference>